<comment type="caution">
    <text evidence="1">The sequence shown here is derived from an EMBL/GenBank/DDBJ whole genome shotgun (WGS) entry which is preliminary data.</text>
</comment>
<evidence type="ECO:0008006" key="3">
    <source>
        <dbReference type="Google" id="ProtNLM"/>
    </source>
</evidence>
<dbReference type="InterPro" id="IPR027417">
    <property type="entry name" value="P-loop_NTPase"/>
</dbReference>
<accession>A0AAP0LF68</accession>
<dbReference type="EMBL" id="JBBNAF010000001">
    <property type="protein sequence ID" value="KAK9170187.1"/>
    <property type="molecule type" value="Genomic_DNA"/>
</dbReference>
<dbReference type="Gene3D" id="3.40.50.300">
    <property type="entry name" value="P-loop containing nucleotide triphosphate hydrolases"/>
    <property type="match status" value="1"/>
</dbReference>
<keyword evidence="2" id="KW-1185">Reference proteome</keyword>
<gene>
    <name evidence="1" type="ORF">Syun_002327</name>
</gene>
<dbReference type="AlphaFoldDB" id="A0AAP0LF68"/>
<proteinExistence type="predicted"/>
<protein>
    <recommendedName>
        <fullName evidence="3">Dynamin</fullName>
    </recommendedName>
</protein>
<name>A0AAP0LF68_9MAGN</name>
<evidence type="ECO:0000313" key="1">
    <source>
        <dbReference type="EMBL" id="KAK9170187.1"/>
    </source>
</evidence>
<sequence length="58" mass="6782">MIDLPGLTKVAVEGQPDSILQEIENMVRSFIEKTLMVECRDRHYKFDVVLKNISRLFD</sequence>
<organism evidence="1 2">
    <name type="scientific">Stephania yunnanensis</name>
    <dbReference type="NCBI Taxonomy" id="152371"/>
    <lineage>
        <taxon>Eukaryota</taxon>
        <taxon>Viridiplantae</taxon>
        <taxon>Streptophyta</taxon>
        <taxon>Embryophyta</taxon>
        <taxon>Tracheophyta</taxon>
        <taxon>Spermatophyta</taxon>
        <taxon>Magnoliopsida</taxon>
        <taxon>Ranunculales</taxon>
        <taxon>Menispermaceae</taxon>
        <taxon>Menispermoideae</taxon>
        <taxon>Cissampelideae</taxon>
        <taxon>Stephania</taxon>
    </lineage>
</organism>
<reference evidence="1 2" key="1">
    <citation type="submission" date="2024-01" db="EMBL/GenBank/DDBJ databases">
        <title>Genome assemblies of Stephania.</title>
        <authorList>
            <person name="Yang L."/>
        </authorList>
    </citation>
    <scope>NUCLEOTIDE SEQUENCE [LARGE SCALE GENOMIC DNA]</scope>
    <source>
        <strain evidence="1">YNDBR</strain>
        <tissue evidence="1">Leaf</tissue>
    </source>
</reference>
<evidence type="ECO:0000313" key="2">
    <source>
        <dbReference type="Proteomes" id="UP001420932"/>
    </source>
</evidence>
<dbReference type="Proteomes" id="UP001420932">
    <property type="component" value="Unassembled WGS sequence"/>
</dbReference>